<proteinExistence type="predicted"/>
<feature type="region of interest" description="Disordered" evidence="1">
    <location>
        <begin position="155"/>
        <end position="179"/>
    </location>
</feature>
<evidence type="ECO:0000313" key="2">
    <source>
        <dbReference type="EMBL" id="GBP71373.1"/>
    </source>
</evidence>
<gene>
    <name evidence="2" type="ORF">EVAR_50271_1</name>
</gene>
<feature type="region of interest" description="Disordered" evidence="1">
    <location>
        <begin position="27"/>
        <end position="47"/>
    </location>
</feature>
<feature type="region of interest" description="Disordered" evidence="1">
    <location>
        <begin position="194"/>
        <end position="220"/>
    </location>
</feature>
<feature type="compositionally biased region" description="Basic and acidic residues" evidence="1">
    <location>
        <begin position="27"/>
        <end position="38"/>
    </location>
</feature>
<feature type="compositionally biased region" description="Basic residues" evidence="1">
    <location>
        <begin position="201"/>
        <end position="210"/>
    </location>
</feature>
<keyword evidence="3" id="KW-1185">Reference proteome</keyword>
<accession>A0A4C1Y7R1</accession>
<reference evidence="2 3" key="1">
    <citation type="journal article" date="2019" name="Commun. Biol.">
        <title>The bagworm genome reveals a unique fibroin gene that provides high tensile strength.</title>
        <authorList>
            <person name="Kono N."/>
            <person name="Nakamura H."/>
            <person name="Ohtoshi R."/>
            <person name="Tomita M."/>
            <person name="Numata K."/>
            <person name="Arakawa K."/>
        </authorList>
    </citation>
    <scope>NUCLEOTIDE SEQUENCE [LARGE SCALE GENOMIC DNA]</scope>
</reference>
<evidence type="ECO:0000256" key="1">
    <source>
        <dbReference type="SAM" id="MobiDB-lite"/>
    </source>
</evidence>
<name>A0A4C1Y7R1_EUMVA</name>
<dbReference type="EMBL" id="BGZK01001105">
    <property type="protein sequence ID" value="GBP71373.1"/>
    <property type="molecule type" value="Genomic_DNA"/>
</dbReference>
<sequence>MLPIGSAIETVTGISITADTRTRIRLRREQDRDRDHGGHSVISRYKRRRNLLRPSRRSSGRKLTLKYIELIRHYLLLNMSKRRGRSLGQKLVQHTCRSKELADCIRYLREPVQRRCLSDISPIAAKIMRPLTFTQHRSGGTPQIRVTTLPDLLAHTRPTTSGVPIGGQSRWGRPSGGADAAQYTHIGPRELALPSSSRSAFGKKKERHVRGNGPRRAAGADDRFALRAGVRRRLLAGNALGS</sequence>
<dbReference type="Proteomes" id="UP000299102">
    <property type="component" value="Unassembled WGS sequence"/>
</dbReference>
<dbReference type="AlphaFoldDB" id="A0A4C1Y7R1"/>
<organism evidence="2 3">
    <name type="scientific">Eumeta variegata</name>
    <name type="common">Bagworm moth</name>
    <name type="synonym">Eumeta japonica</name>
    <dbReference type="NCBI Taxonomy" id="151549"/>
    <lineage>
        <taxon>Eukaryota</taxon>
        <taxon>Metazoa</taxon>
        <taxon>Ecdysozoa</taxon>
        <taxon>Arthropoda</taxon>
        <taxon>Hexapoda</taxon>
        <taxon>Insecta</taxon>
        <taxon>Pterygota</taxon>
        <taxon>Neoptera</taxon>
        <taxon>Endopterygota</taxon>
        <taxon>Lepidoptera</taxon>
        <taxon>Glossata</taxon>
        <taxon>Ditrysia</taxon>
        <taxon>Tineoidea</taxon>
        <taxon>Psychidae</taxon>
        <taxon>Oiketicinae</taxon>
        <taxon>Eumeta</taxon>
    </lineage>
</organism>
<protein>
    <submittedName>
        <fullName evidence="2">Uncharacterized protein</fullName>
    </submittedName>
</protein>
<comment type="caution">
    <text evidence="2">The sequence shown here is derived from an EMBL/GenBank/DDBJ whole genome shotgun (WGS) entry which is preliminary data.</text>
</comment>
<evidence type="ECO:0000313" key="3">
    <source>
        <dbReference type="Proteomes" id="UP000299102"/>
    </source>
</evidence>